<comment type="caution">
    <text evidence="3">The sequence shown here is derived from an EMBL/GenBank/DDBJ whole genome shotgun (WGS) entry which is preliminary data.</text>
</comment>
<proteinExistence type="predicted"/>
<gene>
    <name evidence="3" type="ORF">AB2B41_19450</name>
</gene>
<accession>A0ABV3RTY7</accession>
<keyword evidence="4" id="KW-1185">Reference proteome</keyword>
<protein>
    <recommendedName>
        <fullName evidence="5">PA14 domain-containing protein</fullName>
    </recommendedName>
</protein>
<evidence type="ECO:0000256" key="2">
    <source>
        <dbReference type="SAM" id="SignalP"/>
    </source>
</evidence>
<organism evidence="3 4">
    <name type="scientific">Sulfitobacter sediminis</name>
    <dbReference type="NCBI Taxonomy" id="3234186"/>
    <lineage>
        <taxon>Bacteria</taxon>
        <taxon>Pseudomonadati</taxon>
        <taxon>Pseudomonadota</taxon>
        <taxon>Alphaproteobacteria</taxon>
        <taxon>Rhodobacterales</taxon>
        <taxon>Roseobacteraceae</taxon>
        <taxon>Sulfitobacter</taxon>
    </lineage>
</organism>
<name>A0ABV3RTY7_9RHOB</name>
<evidence type="ECO:0000313" key="4">
    <source>
        <dbReference type="Proteomes" id="UP001556098"/>
    </source>
</evidence>
<feature type="chain" id="PRO_5045375458" description="PA14 domain-containing protein" evidence="2">
    <location>
        <begin position="20"/>
        <end position="189"/>
    </location>
</feature>
<dbReference type="EMBL" id="JBFNXX010000021">
    <property type="protein sequence ID" value="MEW9921789.1"/>
    <property type="molecule type" value="Genomic_DNA"/>
</dbReference>
<evidence type="ECO:0000313" key="3">
    <source>
        <dbReference type="EMBL" id="MEW9921789.1"/>
    </source>
</evidence>
<dbReference type="Proteomes" id="UP001556098">
    <property type="component" value="Unassembled WGS sequence"/>
</dbReference>
<feature type="signal peptide" evidence="2">
    <location>
        <begin position="1"/>
        <end position="19"/>
    </location>
</feature>
<keyword evidence="2" id="KW-0732">Signal</keyword>
<feature type="region of interest" description="Disordered" evidence="1">
    <location>
        <begin position="57"/>
        <end position="77"/>
    </location>
</feature>
<reference evidence="3 4" key="1">
    <citation type="submission" date="2024-07" db="EMBL/GenBank/DDBJ databases">
        <title>Marimonas sp.nov., isolated from tidal-flat sediment.</title>
        <authorList>
            <person name="Jayan J.N."/>
            <person name="Lee S.S."/>
        </authorList>
    </citation>
    <scope>NUCLEOTIDE SEQUENCE [LARGE SCALE GENOMIC DNA]</scope>
    <source>
        <strain evidence="3 4">MJW-29</strain>
    </source>
</reference>
<dbReference type="RefSeq" id="WP_367879488.1">
    <property type="nucleotide sequence ID" value="NZ_JBFNXX010000021.1"/>
</dbReference>
<sequence length="189" mass="20174">MFRPAAVFAALLLALPAFAAPVTLTPANPQPSASDLSPGLAVSYGYPGEVRTLKDAQAGLKKARRGPPLKGLSYEDNNEGDLTLTSRKSQKVAAEISGFIRFDAPGTYQINVFSNDGIMASIGGQRIALYDEIHACEPAGVQEVIVPEAGWYELEAIYFQRKGTACLMMDWNVGGSMAPVPDSAFAYID</sequence>
<evidence type="ECO:0008006" key="5">
    <source>
        <dbReference type="Google" id="ProtNLM"/>
    </source>
</evidence>
<evidence type="ECO:0000256" key="1">
    <source>
        <dbReference type="SAM" id="MobiDB-lite"/>
    </source>
</evidence>